<gene>
    <name evidence="2" type="ORF">SAMN04324258_3799</name>
</gene>
<dbReference type="EMBL" id="FUZQ01000007">
    <property type="protein sequence ID" value="SKC78422.1"/>
    <property type="molecule type" value="Genomic_DNA"/>
</dbReference>
<dbReference type="InterPro" id="IPR051599">
    <property type="entry name" value="Cell_Envelope_Assoc"/>
</dbReference>
<dbReference type="CDD" id="cd06259">
    <property type="entry name" value="YdcF-like"/>
    <property type="match status" value="1"/>
</dbReference>
<protein>
    <submittedName>
        <fullName evidence="2">DUF218 domain-containing protein</fullName>
    </submittedName>
</protein>
<keyword evidence="3" id="KW-1185">Reference proteome</keyword>
<dbReference type="InterPro" id="IPR014729">
    <property type="entry name" value="Rossmann-like_a/b/a_fold"/>
</dbReference>
<dbReference type="Proteomes" id="UP000189777">
    <property type="component" value="Unassembled WGS sequence"/>
</dbReference>
<dbReference type="OrthoDB" id="3259960at2"/>
<evidence type="ECO:0000313" key="2">
    <source>
        <dbReference type="EMBL" id="SKC78422.1"/>
    </source>
</evidence>
<dbReference type="Gene3D" id="3.40.50.620">
    <property type="entry name" value="HUPs"/>
    <property type="match status" value="1"/>
</dbReference>
<proteinExistence type="predicted"/>
<dbReference type="STRING" id="526729.SAMN04324258_3799"/>
<dbReference type="Pfam" id="PF02698">
    <property type="entry name" value="DUF218"/>
    <property type="match status" value="1"/>
</dbReference>
<sequence length="198" mass="21801">MRSGPLVALVGLSGLAAALVWSEWLNRRWSRTLVGDAAGPTQAVVVLGFRNRGPEANVVNRWRVRAGLRSLDPAARTRLVLCGGPTASARPEARILADHAATLGYDGPVVLEEESRTTWENVARALPLVEDADRITFVSQPAHALKARAYVARQRPDLVGRLTRGADHRWGEWLPLKPVLAAYGLWTLRGVRPDLRRR</sequence>
<feature type="domain" description="DUF218" evidence="1">
    <location>
        <begin position="42"/>
        <end position="155"/>
    </location>
</feature>
<dbReference type="PANTHER" id="PTHR30336:SF20">
    <property type="entry name" value="DUF218 DOMAIN-CONTAINING PROTEIN"/>
    <property type="match status" value="1"/>
</dbReference>
<dbReference type="GO" id="GO:0005886">
    <property type="term" value="C:plasma membrane"/>
    <property type="evidence" value="ECO:0007669"/>
    <property type="project" value="TreeGrafter"/>
</dbReference>
<dbReference type="InterPro" id="IPR003848">
    <property type="entry name" value="DUF218"/>
</dbReference>
<dbReference type="RefSeq" id="WP_079576140.1">
    <property type="nucleotide sequence ID" value="NZ_FUZQ01000007.1"/>
</dbReference>
<accession>A0A1T5LR84</accession>
<reference evidence="2 3" key="1">
    <citation type="submission" date="2017-02" db="EMBL/GenBank/DDBJ databases">
        <authorList>
            <person name="Peterson S.W."/>
        </authorList>
    </citation>
    <scope>NUCLEOTIDE SEQUENCE [LARGE SCALE GENOMIC DNA]</scope>
    <source>
        <strain evidence="2 3">DSM 21481</strain>
    </source>
</reference>
<evidence type="ECO:0000259" key="1">
    <source>
        <dbReference type="Pfam" id="PF02698"/>
    </source>
</evidence>
<name>A0A1T5LR84_9MICO</name>
<evidence type="ECO:0000313" key="3">
    <source>
        <dbReference type="Proteomes" id="UP000189777"/>
    </source>
</evidence>
<organism evidence="2 3">
    <name type="scientific">Krasilnikoviella flava</name>
    <dbReference type="NCBI Taxonomy" id="526729"/>
    <lineage>
        <taxon>Bacteria</taxon>
        <taxon>Bacillati</taxon>
        <taxon>Actinomycetota</taxon>
        <taxon>Actinomycetes</taxon>
        <taxon>Micrococcales</taxon>
        <taxon>Promicromonosporaceae</taxon>
        <taxon>Krasilnikoviella</taxon>
    </lineage>
</organism>
<dbReference type="PANTHER" id="PTHR30336">
    <property type="entry name" value="INNER MEMBRANE PROTEIN, PROBABLE PERMEASE"/>
    <property type="match status" value="1"/>
</dbReference>
<dbReference type="AlphaFoldDB" id="A0A1T5LR84"/>